<dbReference type="PANTHER" id="PTHR23354">
    <property type="entry name" value="NUCLEOLAR PROTEIN 7/ESTROGEN RECEPTOR COACTIVATOR-RELATED"/>
    <property type="match status" value="1"/>
</dbReference>
<feature type="coiled-coil region" evidence="1">
    <location>
        <begin position="51"/>
        <end position="122"/>
    </location>
</feature>
<feature type="domain" description="TLDc" evidence="2">
    <location>
        <begin position="756"/>
        <end position="927"/>
    </location>
</feature>
<dbReference type="PANTHER" id="PTHR23354:SF122">
    <property type="entry name" value="GTPASE-ACTIVATING PROTEIN SKYWALKER"/>
    <property type="match status" value="1"/>
</dbReference>
<feature type="coiled-coil region" evidence="1">
    <location>
        <begin position="655"/>
        <end position="696"/>
    </location>
</feature>
<dbReference type="InterPro" id="IPR006571">
    <property type="entry name" value="TLDc_dom"/>
</dbReference>
<comment type="caution">
    <text evidence="3">The sequence shown here is derived from an EMBL/GenBank/DDBJ whole genome shotgun (WGS) entry which is preliminary data.</text>
</comment>
<reference evidence="3" key="1">
    <citation type="submission" date="2021-01" db="EMBL/GenBank/DDBJ databases">
        <authorList>
            <consortium name="Genoscope - CEA"/>
            <person name="William W."/>
        </authorList>
    </citation>
    <scope>NUCLEOTIDE SEQUENCE</scope>
</reference>
<protein>
    <recommendedName>
        <fullName evidence="2">TLDc domain-containing protein</fullName>
    </recommendedName>
</protein>
<evidence type="ECO:0000313" key="4">
    <source>
        <dbReference type="Proteomes" id="UP000683925"/>
    </source>
</evidence>
<keyword evidence="1" id="KW-0175">Coiled coil</keyword>
<dbReference type="PROSITE" id="PS51886">
    <property type="entry name" value="TLDC"/>
    <property type="match status" value="1"/>
</dbReference>
<dbReference type="Proteomes" id="UP000683925">
    <property type="component" value="Unassembled WGS sequence"/>
</dbReference>
<sequence length="929" mass="109838">MQTFEIEKRICQVHKLEIVVVDLKSQTRIDDKYLCTRCLAERVDKENMALLNEATEMIQSMKTQTEKLAKEENVLRLNNLKQLQSSIKSYKNQIKIEIEKLLQLIDQQVEQIQFEIESKESKLEFKNYDEEIQILSKNYIGNFNYNIPKQLTYKEKDLALFQIIYESLQSQQKSQNFNQIMESIELIKSSVPINQSANINQMPAKEFDQHKTPYLNQICNKHNKEIIMLNINQTEPEFGRLACVECIEENPIQYISLKEANKRWNSFMGQSEDLISKHNFKREQQFNMVAQEVKQLKDYYNEQLSEMIKNIDLQLTKNNSDIQDFIKLENKKIFELDEKQVENMINLLSQKDQNKKILEQQEKQDRLDQLFYQDIKYKLDSLIKHDLLCKQQLIKILTLSDSNQININDIQEDKISPEIHEFISKCQLQDQYLNIFNESVNLQIELLKEQETLKQKGQINQIIDQEGKADAELPRTELIKTYYQQFEINSKKMEKLIMVDETEQNLIEMSSQKEQLQLQIQDEKEERKLISQKIQNLEENLNTNFSTLDQKIIKQEQLSQQIDQQLQQQKLELGLQINDASNKSQLSLAEVQSSISTDQYRLTCQINDLKSELSMVNKDMKNFRKSSIIDEQLKKLEEEFEIKFQAQNEKVSTIIEENQSQFKKQEQESECLQKLIEAQNNANLELKKEISEIQVENIKQFYQVANKMTDQSQQINNIIESFEQSQKQQITHEEYLKPKIEIQFKKLKQIPIVKPKLLRDDYWIKVFYVLQEKSKKSIKNSSLIFSTKNGLKVQSFWKEVNNKDNLLMIFQSKSDYIFGAYSPCKWVSNLNTYVQDDTLSSFIFSQTHNQIYPLKQDRKQYAIYCKSGYGPTFGGGSDFYINANFSDGYSNLGHSYQFDQYKNESEDPHLFGQNKPEIKECEIYQISFI</sequence>
<evidence type="ECO:0000259" key="2">
    <source>
        <dbReference type="PROSITE" id="PS51886"/>
    </source>
</evidence>
<dbReference type="SMART" id="SM00584">
    <property type="entry name" value="TLDc"/>
    <property type="match status" value="1"/>
</dbReference>
<gene>
    <name evidence="3" type="ORF">POCTA_138.1.T0850002</name>
</gene>
<accession>A0A8S1WB64</accession>
<dbReference type="EMBL" id="CAJJDP010000084">
    <property type="protein sequence ID" value="CAD8185149.1"/>
    <property type="molecule type" value="Genomic_DNA"/>
</dbReference>
<dbReference type="Pfam" id="PF07534">
    <property type="entry name" value="TLD"/>
    <property type="match status" value="1"/>
</dbReference>
<dbReference type="OrthoDB" id="311016at2759"/>
<keyword evidence="4" id="KW-1185">Reference proteome</keyword>
<dbReference type="AlphaFoldDB" id="A0A8S1WB64"/>
<organism evidence="3 4">
    <name type="scientific">Paramecium octaurelia</name>
    <dbReference type="NCBI Taxonomy" id="43137"/>
    <lineage>
        <taxon>Eukaryota</taxon>
        <taxon>Sar</taxon>
        <taxon>Alveolata</taxon>
        <taxon>Ciliophora</taxon>
        <taxon>Intramacronucleata</taxon>
        <taxon>Oligohymenophorea</taxon>
        <taxon>Peniculida</taxon>
        <taxon>Parameciidae</taxon>
        <taxon>Paramecium</taxon>
    </lineage>
</organism>
<evidence type="ECO:0000256" key="1">
    <source>
        <dbReference type="SAM" id="Coils"/>
    </source>
</evidence>
<proteinExistence type="predicted"/>
<name>A0A8S1WB64_PAROT</name>
<feature type="coiled-coil region" evidence="1">
    <location>
        <begin position="499"/>
        <end position="568"/>
    </location>
</feature>
<dbReference type="OMA" id="WACIECI"/>
<evidence type="ECO:0000313" key="3">
    <source>
        <dbReference type="EMBL" id="CAD8185149.1"/>
    </source>
</evidence>